<dbReference type="GO" id="GO:0006635">
    <property type="term" value="P:fatty acid beta-oxidation"/>
    <property type="evidence" value="ECO:0007669"/>
    <property type="project" value="TreeGrafter"/>
</dbReference>
<dbReference type="AlphaFoldDB" id="A0A6J6BQ46"/>
<reference evidence="2" key="1">
    <citation type="submission" date="2020-05" db="EMBL/GenBank/DDBJ databases">
        <authorList>
            <person name="Chiriac C."/>
            <person name="Salcher M."/>
            <person name="Ghai R."/>
            <person name="Kavagutti S V."/>
        </authorList>
    </citation>
    <scope>NUCLEOTIDE SEQUENCE</scope>
</reference>
<dbReference type="InterPro" id="IPR001753">
    <property type="entry name" value="Enoyl-CoA_hydra/iso"/>
</dbReference>
<dbReference type="PANTHER" id="PTHR11941:SF54">
    <property type="entry name" value="ENOYL-COA HYDRATASE, MITOCHONDRIAL"/>
    <property type="match status" value="1"/>
</dbReference>
<sequence length="202" mass="21339">MEPMKSPVVVIPSQELEQARLDPTLNAATVVVVTVAPSGRTLTDADVDWLRSPARVSLAWLGSTADTDAVAVALACDLVIAETNAVLNFAPVNEEQLPVLGSIDALVERVGSSRALALIMGGPTSADQAHQWGIVDRLGSLESAMGWAEQISQHSPQWLAEVKALLGQARQSGDQALVRRRERESLGRLASDGAEAGEGIDE</sequence>
<dbReference type="PANTHER" id="PTHR11941">
    <property type="entry name" value="ENOYL-COA HYDRATASE-RELATED"/>
    <property type="match status" value="1"/>
</dbReference>
<dbReference type="GO" id="GO:0003824">
    <property type="term" value="F:catalytic activity"/>
    <property type="evidence" value="ECO:0007669"/>
    <property type="project" value="UniProtKB-ARBA"/>
</dbReference>
<feature type="compositionally biased region" description="Basic and acidic residues" evidence="1">
    <location>
        <begin position="177"/>
        <end position="186"/>
    </location>
</feature>
<proteinExistence type="predicted"/>
<name>A0A6J6BQ46_9ZZZZ</name>
<feature type="region of interest" description="Disordered" evidence="1">
    <location>
        <begin position="172"/>
        <end position="202"/>
    </location>
</feature>
<dbReference type="InterPro" id="IPR029045">
    <property type="entry name" value="ClpP/crotonase-like_dom_sf"/>
</dbReference>
<evidence type="ECO:0000256" key="1">
    <source>
        <dbReference type="SAM" id="MobiDB-lite"/>
    </source>
</evidence>
<dbReference type="SUPFAM" id="SSF52096">
    <property type="entry name" value="ClpP/crotonase"/>
    <property type="match status" value="1"/>
</dbReference>
<gene>
    <name evidence="2" type="ORF">UFOPK1446_00409</name>
</gene>
<evidence type="ECO:0000313" key="2">
    <source>
        <dbReference type="EMBL" id="CAB4541102.1"/>
    </source>
</evidence>
<protein>
    <submittedName>
        <fullName evidence="2">Unannotated protein</fullName>
    </submittedName>
</protein>
<dbReference type="Gene3D" id="3.90.226.10">
    <property type="entry name" value="2-enoyl-CoA Hydratase, Chain A, domain 1"/>
    <property type="match status" value="1"/>
</dbReference>
<organism evidence="2">
    <name type="scientific">freshwater metagenome</name>
    <dbReference type="NCBI Taxonomy" id="449393"/>
    <lineage>
        <taxon>unclassified sequences</taxon>
        <taxon>metagenomes</taxon>
        <taxon>ecological metagenomes</taxon>
    </lineage>
</organism>
<dbReference type="Pfam" id="PF00378">
    <property type="entry name" value="ECH_1"/>
    <property type="match status" value="1"/>
</dbReference>
<accession>A0A6J6BQ46</accession>
<dbReference type="EMBL" id="CAEZSO010000061">
    <property type="protein sequence ID" value="CAB4541102.1"/>
    <property type="molecule type" value="Genomic_DNA"/>
</dbReference>